<evidence type="ECO:0000259" key="1">
    <source>
        <dbReference type="Pfam" id="PF00561"/>
    </source>
</evidence>
<gene>
    <name evidence="2" type="ORF">M9B40_03635</name>
</gene>
<dbReference type="GO" id="GO:0016020">
    <property type="term" value="C:membrane"/>
    <property type="evidence" value="ECO:0007669"/>
    <property type="project" value="TreeGrafter"/>
</dbReference>
<accession>A0A9Q8U1Z8</accession>
<organism evidence="2 3">
    <name type="scientific">SAR86 cluster bacterium</name>
    <dbReference type="NCBI Taxonomy" id="2030880"/>
    <lineage>
        <taxon>Bacteria</taxon>
        <taxon>Pseudomonadati</taxon>
        <taxon>Pseudomonadota</taxon>
        <taxon>Gammaproteobacteria</taxon>
        <taxon>SAR86 cluster</taxon>
    </lineage>
</organism>
<dbReference type="PRINTS" id="PR00111">
    <property type="entry name" value="ABHYDROLASE"/>
</dbReference>
<dbReference type="InterPro" id="IPR029058">
    <property type="entry name" value="AB_hydrolase_fold"/>
</dbReference>
<evidence type="ECO:0000313" key="3">
    <source>
        <dbReference type="Proteomes" id="UP001056381"/>
    </source>
</evidence>
<keyword evidence="3" id="KW-1185">Reference proteome</keyword>
<evidence type="ECO:0000313" key="2">
    <source>
        <dbReference type="EMBL" id="URQ62827.1"/>
    </source>
</evidence>
<dbReference type="AlphaFoldDB" id="A0A9Q8U1Z8"/>
<dbReference type="SUPFAM" id="SSF53474">
    <property type="entry name" value="alpha/beta-Hydrolases"/>
    <property type="match status" value="1"/>
</dbReference>
<dbReference type="EMBL" id="CP097966">
    <property type="protein sequence ID" value="URQ62827.1"/>
    <property type="molecule type" value="Genomic_DNA"/>
</dbReference>
<sequence length="359" mass="40806">MKVLRTPDHRFKNLKDFPFEPNYTNIKDKSGVELRIHHLDEGPKDGPIVLLMHGQPVWSYLYRKMIPYLTKAGVRIIAPDLVGYGRSDKPSSIEDYTYQTQVDWMNTWIRQNDFKKLTFFGQDWGGLIGLRVIADNGDRFSGAVISNTGVPLSRNMDPETHRKIKEFKASKYVPTTSEFVRAFKKPGPMAFAYWQKWSLNKKNFPAGLLVAPMFEKRTRMQMKISGLFYELGLEGISPLVSDLEKAYNAPFPNSSYKMVCRAMPSQVPTLPDDAAVEAQKKAWKFFEKFDKPLLCAFADNDPVTVGMDKPFLKKCPGTKGQNHTVLKGAGHFCQETQPKEISEIIVNFMKSNGIMNGSN</sequence>
<dbReference type="GO" id="GO:0047372">
    <property type="term" value="F:monoacylglycerol lipase activity"/>
    <property type="evidence" value="ECO:0007669"/>
    <property type="project" value="TreeGrafter"/>
</dbReference>
<dbReference type="InterPro" id="IPR050266">
    <property type="entry name" value="AB_hydrolase_sf"/>
</dbReference>
<feature type="domain" description="AB hydrolase-1" evidence="1">
    <location>
        <begin position="47"/>
        <end position="184"/>
    </location>
</feature>
<dbReference type="Proteomes" id="UP001056381">
    <property type="component" value="Chromosome"/>
</dbReference>
<dbReference type="InterPro" id="IPR000073">
    <property type="entry name" value="AB_hydrolase_1"/>
</dbReference>
<proteinExistence type="predicted"/>
<dbReference type="Gene3D" id="3.40.50.1820">
    <property type="entry name" value="alpha/beta hydrolase"/>
    <property type="match status" value="1"/>
</dbReference>
<dbReference type="PANTHER" id="PTHR43798:SF33">
    <property type="entry name" value="HYDROLASE, PUTATIVE (AFU_ORTHOLOGUE AFUA_2G14860)-RELATED"/>
    <property type="match status" value="1"/>
</dbReference>
<dbReference type="GO" id="GO:0046464">
    <property type="term" value="P:acylglycerol catabolic process"/>
    <property type="evidence" value="ECO:0007669"/>
    <property type="project" value="TreeGrafter"/>
</dbReference>
<dbReference type="InterPro" id="IPR000639">
    <property type="entry name" value="Epox_hydrolase-like"/>
</dbReference>
<dbReference type="Pfam" id="PF00561">
    <property type="entry name" value="Abhydrolase_1"/>
    <property type="match status" value="1"/>
</dbReference>
<dbReference type="PANTHER" id="PTHR43798">
    <property type="entry name" value="MONOACYLGLYCEROL LIPASE"/>
    <property type="match status" value="1"/>
</dbReference>
<name>A0A9Q8U1Z8_9GAMM</name>
<dbReference type="PRINTS" id="PR00412">
    <property type="entry name" value="EPOXHYDRLASE"/>
</dbReference>
<dbReference type="NCBIfam" id="NF002043">
    <property type="entry name" value="PRK00870.1"/>
    <property type="match status" value="1"/>
</dbReference>
<protein>
    <submittedName>
        <fullName evidence="2">Haloalkane dehalogenase</fullName>
    </submittedName>
</protein>
<reference evidence="2" key="1">
    <citation type="submission" date="2022-05" db="EMBL/GenBank/DDBJ databases">
        <title>Single-amplified genomics reveal most streamlined microbe among free-living bacteria.</title>
        <authorList>
            <person name="Roda-Garcia J."/>
            <person name="Haro-Moreno J.M."/>
            <person name="Rodriguez-Valera F."/>
            <person name="Almagro-Moreno S."/>
            <person name="Lopez-Perez M."/>
        </authorList>
    </citation>
    <scope>NUCLEOTIDE SEQUENCE</scope>
    <source>
        <strain evidence="2">TMED112-D2-2</strain>
    </source>
</reference>